<dbReference type="GO" id="GO:0003700">
    <property type="term" value="F:DNA-binding transcription factor activity"/>
    <property type="evidence" value="ECO:0007669"/>
    <property type="project" value="InterPro"/>
</dbReference>
<organism evidence="2 3">
    <name type="scientific">Rhizobium leguminosarum</name>
    <dbReference type="NCBI Taxonomy" id="384"/>
    <lineage>
        <taxon>Bacteria</taxon>
        <taxon>Pseudomonadati</taxon>
        <taxon>Pseudomonadota</taxon>
        <taxon>Alphaproteobacteria</taxon>
        <taxon>Hyphomicrobiales</taxon>
        <taxon>Rhizobiaceae</taxon>
        <taxon>Rhizobium/Agrobacterium group</taxon>
        <taxon>Rhizobium</taxon>
    </lineage>
</organism>
<dbReference type="PROSITE" id="PS50995">
    <property type="entry name" value="HTH_MARR_2"/>
    <property type="match status" value="1"/>
</dbReference>
<dbReference type="PRINTS" id="PR00598">
    <property type="entry name" value="HTHMARR"/>
</dbReference>
<name>A0A2K9ZI78_RHILE</name>
<dbReference type="GO" id="GO:0006950">
    <property type="term" value="P:response to stress"/>
    <property type="evidence" value="ECO:0007669"/>
    <property type="project" value="TreeGrafter"/>
</dbReference>
<dbReference type="EMBL" id="CP025016">
    <property type="protein sequence ID" value="AUW47741.1"/>
    <property type="molecule type" value="Genomic_DNA"/>
</dbReference>
<evidence type="ECO:0000313" key="3">
    <source>
        <dbReference type="Proteomes" id="UP000238523"/>
    </source>
</evidence>
<dbReference type="PANTHER" id="PTHR33164:SF95">
    <property type="entry name" value="TRANSCRIPTIONAL REGULATOR"/>
    <property type="match status" value="1"/>
</dbReference>
<accession>A0A2K9ZI78</accession>
<dbReference type="InterPro" id="IPR036390">
    <property type="entry name" value="WH_DNA-bd_sf"/>
</dbReference>
<evidence type="ECO:0000259" key="1">
    <source>
        <dbReference type="PROSITE" id="PS50995"/>
    </source>
</evidence>
<dbReference type="SUPFAM" id="SSF46785">
    <property type="entry name" value="Winged helix' DNA-binding domain"/>
    <property type="match status" value="1"/>
</dbReference>
<evidence type="ECO:0000313" key="2">
    <source>
        <dbReference type="EMBL" id="AUW47741.1"/>
    </source>
</evidence>
<dbReference type="InterPro" id="IPR036388">
    <property type="entry name" value="WH-like_DNA-bd_sf"/>
</dbReference>
<dbReference type="AlphaFoldDB" id="A0A2K9ZI78"/>
<proteinExistence type="predicted"/>
<protein>
    <submittedName>
        <fullName evidence="2">MarR family transcriptional regulator</fullName>
    </submittedName>
</protein>
<dbReference type="InterPro" id="IPR039422">
    <property type="entry name" value="MarR/SlyA-like"/>
</dbReference>
<dbReference type="PANTHER" id="PTHR33164">
    <property type="entry name" value="TRANSCRIPTIONAL REGULATOR, MARR FAMILY"/>
    <property type="match status" value="1"/>
</dbReference>
<gene>
    <name evidence="2" type="ORF">CUJ84_pRLN4000029</name>
</gene>
<dbReference type="InterPro" id="IPR000835">
    <property type="entry name" value="HTH_MarR-typ"/>
</dbReference>
<dbReference type="SMART" id="SM00347">
    <property type="entry name" value="HTH_MARR"/>
    <property type="match status" value="1"/>
</dbReference>
<dbReference type="Proteomes" id="UP000238523">
    <property type="component" value="Plasmid pRLN4"/>
</dbReference>
<reference evidence="2 3" key="1">
    <citation type="submission" date="2017-11" db="EMBL/GenBank/DDBJ databases">
        <title>Complete genome of Rhizobium leguminosarum Norway, an ineffective micro-symbiont.</title>
        <authorList>
            <person name="Hoffrichter A."/>
            <person name="Liang J."/>
            <person name="Brachmann A."/>
            <person name="Marin M."/>
        </authorList>
    </citation>
    <scope>NUCLEOTIDE SEQUENCE [LARGE SCALE GENOMIC DNA]</scope>
    <source>
        <strain evidence="2 3">Norway</strain>
        <plasmid evidence="3">prln4</plasmid>
    </source>
</reference>
<keyword evidence="2" id="KW-0614">Plasmid</keyword>
<geneLocation type="plasmid" evidence="3">
    <name>prln4</name>
</geneLocation>
<dbReference type="Pfam" id="PF01047">
    <property type="entry name" value="MarR"/>
    <property type="match status" value="1"/>
</dbReference>
<feature type="domain" description="HTH marR-type" evidence="1">
    <location>
        <begin position="45"/>
        <end position="177"/>
    </location>
</feature>
<dbReference type="Gene3D" id="1.10.10.10">
    <property type="entry name" value="Winged helix-like DNA-binding domain superfamily/Winged helix DNA-binding domain"/>
    <property type="match status" value="1"/>
</dbReference>
<sequence>MVPIDLLAICRVLEEYRFEMGASVTTMIGGDDSKDSGRRDPYLVTEQVGHLLRKAYQRHLAIFQSNASDPDLTSVQFVTLCALHDLGPSSQVELVKATSVDQATIRGIVERLKARGLIDLSRDEADGRKVVISLLPKGEAVLEQMYPQGHLISEKTMRRLNPAERVALLFLLRKIAEEDEQVT</sequence>